<evidence type="ECO:0000256" key="1">
    <source>
        <dbReference type="SAM" id="MobiDB-lite"/>
    </source>
</evidence>
<keyword evidence="3" id="KW-1185">Reference proteome</keyword>
<dbReference type="Proteomes" id="UP000077002">
    <property type="component" value="Unassembled WGS sequence"/>
</dbReference>
<protein>
    <submittedName>
        <fullName evidence="2">Uncharacterized protein</fullName>
    </submittedName>
</protein>
<feature type="region of interest" description="Disordered" evidence="1">
    <location>
        <begin position="154"/>
        <end position="179"/>
    </location>
</feature>
<accession>A0A177F663</accession>
<evidence type="ECO:0000313" key="3">
    <source>
        <dbReference type="Proteomes" id="UP000077002"/>
    </source>
</evidence>
<proteinExistence type="predicted"/>
<name>A0A177F663_9EURO</name>
<dbReference type="EMBL" id="LVKK01000040">
    <property type="protein sequence ID" value="OAG39705.1"/>
    <property type="molecule type" value="Genomic_DNA"/>
</dbReference>
<evidence type="ECO:0000313" key="2">
    <source>
        <dbReference type="EMBL" id="OAG39705.1"/>
    </source>
</evidence>
<dbReference type="AlphaFoldDB" id="A0A177F663"/>
<reference evidence="2 3" key="1">
    <citation type="submission" date="2016-03" db="EMBL/GenBank/DDBJ databases">
        <title>Draft genome sequence of the Fonsecaea monophora CBS 269.37.</title>
        <authorList>
            <person name="Bombassaro A."/>
            <person name="Vinicius W.A."/>
            <person name="De Hoog S."/>
            <person name="Sun J."/>
            <person name="Souza E.M."/>
            <person name="Raittz R.T."/>
            <person name="Costa F."/>
            <person name="Leao A.C."/>
            <person name="Tadra-Sfeir M.Z."/>
            <person name="Baura V."/>
            <person name="Balsanelli E."/>
            <person name="Pedrosa F.O."/>
            <person name="Moreno L.F."/>
            <person name="Steffens M.B."/>
            <person name="Xi L."/>
            <person name="Bocca A.L."/>
            <person name="Felipe M.S."/>
            <person name="Teixeira M."/>
            <person name="Telles Filho F.Q."/>
            <person name="Azevedo C.M."/>
            <person name="Gomes R."/>
            <person name="Vicente V.A."/>
        </authorList>
    </citation>
    <scope>NUCLEOTIDE SEQUENCE [LARGE SCALE GENOMIC DNA]</scope>
    <source>
        <strain evidence="2 3">CBS 269.37</strain>
    </source>
</reference>
<dbReference type="RefSeq" id="XP_022511657.1">
    <property type="nucleotide sequence ID" value="XM_022655945.1"/>
</dbReference>
<sequence length="689" mass="75606">MTDALKNDEIVNPNGTVFGILIVGTVTLLVDVETSSVFGILAYPEPAREDIDATPRVLRVRNPESQEKAEDVDGLSQFDDDKAAKFSLRSISASLSSIWARRKASTSTSCSQSESSQDQSWSVAPDLNLDLDDSLPSRSCVSFSTFTTRKSSSRALKKKRLSSQKDIKTSSQTCPSVSKPTYRHLIHPQTVHRRFPIDVEDESSLYSFASFSTDHSSRHSRRPRHDPAKRQPYAVGQTISSTMASNLPNGVYMNGFATDEERRAMAPNNHVNAHAVQAPTFQDILHLRDALADEAFETPSFRTPAYQHGPLVNGETVPSAPPPTLASAIHTLESVDTSINHDHIQPQSDVGHFRDNYGNFGGSYHRNPLQHPPAARNIRIAPLPAIAALKVETFAFNVLETGAKSTMATYVTFDLTAVKQNNIETQGRGLQTQDRSYLLMENNEGSLIDLQIQTNVNGPASKLFEVGVEKIHKLCHKDRWSVLLKLGAKENTLRSRLSSSLRSDTRATSSLSLIDQFLASLKMDGKRSEPVSVEAVIQYRHAFLPDDTTLETRAVCHVGSLASASSMDAIEAGVLASSIVHALDPGINTVKLLSIERPEQQHHLELGGAQALALIYDFRHALGHVVSESVTWDLAVLETYYRQVQVLEFASPQTSTPRDTLRRRVATVAKRFSPRKSGGGGPGAEGRVE</sequence>
<dbReference type="OrthoDB" id="4152086at2759"/>
<organism evidence="2 3">
    <name type="scientific">Fonsecaea monophora</name>
    <dbReference type="NCBI Taxonomy" id="254056"/>
    <lineage>
        <taxon>Eukaryota</taxon>
        <taxon>Fungi</taxon>
        <taxon>Dikarya</taxon>
        <taxon>Ascomycota</taxon>
        <taxon>Pezizomycotina</taxon>
        <taxon>Eurotiomycetes</taxon>
        <taxon>Chaetothyriomycetidae</taxon>
        <taxon>Chaetothyriales</taxon>
        <taxon>Herpotrichiellaceae</taxon>
        <taxon>Fonsecaea</taxon>
    </lineage>
</organism>
<feature type="region of interest" description="Disordered" evidence="1">
    <location>
        <begin position="211"/>
        <end position="232"/>
    </location>
</feature>
<comment type="caution">
    <text evidence="2">The sequence shown here is derived from an EMBL/GenBank/DDBJ whole genome shotgun (WGS) entry which is preliminary data.</text>
</comment>
<feature type="compositionally biased region" description="Polar residues" evidence="1">
    <location>
        <begin position="169"/>
        <end position="179"/>
    </location>
</feature>
<gene>
    <name evidence="2" type="ORF">AYO21_05980</name>
</gene>
<dbReference type="GeneID" id="34601143"/>